<gene>
    <name evidence="8" type="ORF">C1707_21255</name>
    <name evidence="9" type="ORF">CFHF_19810</name>
</gene>
<dbReference type="GO" id="GO:0009279">
    <property type="term" value="C:cell outer membrane"/>
    <property type="evidence" value="ECO:0007669"/>
    <property type="project" value="UniProtKB-SubCell"/>
</dbReference>
<keyword evidence="6" id="KW-0812">Transmembrane</keyword>
<organism evidence="9 10">
    <name type="scientific">Caulobacter flavus</name>
    <dbReference type="NCBI Taxonomy" id="1679497"/>
    <lineage>
        <taxon>Bacteria</taxon>
        <taxon>Pseudomonadati</taxon>
        <taxon>Pseudomonadota</taxon>
        <taxon>Alphaproteobacteria</taxon>
        <taxon>Caulobacterales</taxon>
        <taxon>Caulobacteraceae</taxon>
        <taxon>Caulobacter</taxon>
    </lineage>
</organism>
<feature type="domain" description="OmpA-like" evidence="7">
    <location>
        <begin position="102"/>
        <end position="214"/>
    </location>
</feature>
<reference evidence="8 11" key="2">
    <citation type="submission" date="2018-01" db="EMBL/GenBank/DDBJ databases">
        <title>Complete genome sequence of Caulobacter flavus RHGG3.</title>
        <authorList>
            <person name="Yang E."/>
        </authorList>
    </citation>
    <scope>NUCLEOTIDE SEQUENCE [LARGE SCALE GENOMIC DNA]</scope>
    <source>
        <strain evidence="8 11">RHGG3</strain>
    </source>
</reference>
<evidence type="ECO:0000259" key="7">
    <source>
        <dbReference type="PROSITE" id="PS51123"/>
    </source>
</evidence>
<evidence type="ECO:0000256" key="1">
    <source>
        <dbReference type="ARBA" id="ARBA00004442"/>
    </source>
</evidence>
<dbReference type="EMBL" id="PJRQ01000041">
    <property type="protein sequence ID" value="PLR08699.1"/>
    <property type="molecule type" value="Genomic_DNA"/>
</dbReference>
<dbReference type="Proteomes" id="UP000234483">
    <property type="component" value="Unassembled WGS sequence"/>
</dbReference>
<dbReference type="Pfam" id="PF00691">
    <property type="entry name" value="OmpA"/>
    <property type="match status" value="1"/>
</dbReference>
<dbReference type="OrthoDB" id="9814546at2"/>
<dbReference type="RefSeq" id="WP_101714656.1">
    <property type="nucleotide sequence ID" value="NZ_CP026100.1"/>
</dbReference>
<feature type="region of interest" description="Disordered" evidence="5">
    <location>
        <begin position="184"/>
        <end position="214"/>
    </location>
</feature>
<dbReference type="InterPro" id="IPR006665">
    <property type="entry name" value="OmpA-like"/>
</dbReference>
<dbReference type="EMBL" id="CP026100">
    <property type="protein sequence ID" value="AYV48585.1"/>
    <property type="molecule type" value="Genomic_DNA"/>
</dbReference>
<dbReference type="KEGG" id="cfh:C1707_21255"/>
<evidence type="ECO:0000313" key="10">
    <source>
        <dbReference type="Proteomes" id="UP000234483"/>
    </source>
</evidence>
<evidence type="ECO:0000256" key="4">
    <source>
        <dbReference type="PROSITE-ProRule" id="PRU00473"/>
    </source>
</evidence>
<evidence type="ECO:0000256" key="5">
    <source>
        <dbReference type="SAM" id="MobiDB-lite"/>
    </source>
</evidence>
<evidence type="ECO:0000256" key="6">
    <source>
        <dbReference type="SAM" id="Phobius"/>
    </source>
</evidence>
<feature type="transmembrane region" description="Helical" evidence="6">
    <location>
        <begin position="22"/>
        <end position="41"/>
    </location>
</feature>
<dbReference type="Gene3D" id="3.30.1330.60">
    <property type="entry name" value="OmpA-like domain"/>
    <property type="match status" value="1"/>
</dbReference>
<dbReference type="PRINTS" id="PR01021">
    <property type="entry name" value="OMPADOMAIN"/>
</dbReference>
<dbReference type="PANTHER" id="PTHR30329:SF21">
    <property type="entry name" value="LIPOPROTEIN YIAD-RELATED"/>
    <property type="match status" value="1"/>
</dbReference>
<protein>
    <submittedName>
        <fullName evidence="9">OmpA family protein</fullName>
    </submittedName>
</protein>
<dbReference type="PROSITE" id="PS51123">
    <property type="entry name" value="OMPA_2"/>
    <property type="match status" value="1"/>
</dbReference>
<evidence type="ECO:0000256" key="2">
    <source>
        <dbReference type="ARBA" id="ARBA00023136"/>
    </source>
</evidence>
<dbReference type="SUPFAM" id="SSF103088">
    <property type="entry name" value="OmpA-like"/>
    <property type="match status" value="1"/>
</dbReference>
<keyword evidence="3" id="KW-0998">Cell outer membrane</keyword>
<keyword evidence="2 4" id="KW-0472">Membrane</keyword>
<dbReference type="PANTHER" id="PTHR30329">
    <property type="entry name" value="STATOR ELEMENT OF FLAGELLAR MOTOR COMPLEX"/>
    <property type="match status" value="1"/>
</dbReference>
<dbReference type="InterPro" id="IPR006664">
    <property type="entry name" value="OMP_bac"/>
</dbReference>
<keyword evidence="6" id="KW-1133">Transmembrane helix</keyword>
<reference evidence="9 10" key="1">
    <citation type="submission" date="2017-12" db="EMBL/GenBank/DDBJ databases">
        <title>The genome sequence of Caulobacter flavus CGMCC1 15093.</title>
        <authorList>
            <person name="Gao J."/>
            <person name="Mao X."/>
            <person name="Sun J."/>
        </authorList>
    </citation>
    <scope>NUCLEOTIDE SEQUENCE [LARGE SCALE GENOMIC DNA]</scope>
    <source>
        <strain evidence="9 10">CGMCC1 15093</strain>
    </source>
</reference>
<sequence>MSDPHGADGAPPNHIHIEKKKVGWLPWLIGLVALLALLFLLSRCGHDNTVAPPTARVADQPATPPVAVEEIALPNGKTVALQRETLNYELQKYLASDAPTPRTFTFDKLNFDSASSAIRPVDEPTLVALARILDAYPKAKVRVEGYADARGSQVDNLKLGADRAAAVASALVAKGVDSGRIATAAGGETRPVDTNATEQGRSENRRADLIVTAK</sequence>
<evidence type="ECO:0000256" key="3">
    <source>
        <dbReference type="ARBA" id="ARBA00023237"/>
    </source>
</evidence>
<name>A0A2N5CP15_9CAUL</name>
<accession>A0A2N5CP15</accession>
<comment type="subcellular location">
    <subcellularLocation>
        <location evidence="1">Cell outer membrane</location>
    </subcellularLocation>
</comment>
<evidence type="ECO:0000313" key="11">
    <source>
        <dbReference type="Proteomes" id="UP000281192"/>
    </source>
</evidence>
<evidence type="ECO:0000313" key="9">
    <source>
        <dbReference type="EMBL" id="PLR08699.1"/>
    </source>
</evidence>
<dbReference type="Proteomes" id="UP000281192">
    <property type="component" value="Chromosome"/>
</dbReference>
<dbReference type="AlphaFoldDB" id="A0A2N5CP15"/>
<keyword evidence="11" id="KW-1185">Reference proteome</keyword>
<dbReference type="CDD" id="cd07185">
    <property type="entry name" value="OmpA_C-like"/>
    <property type="match status" value="1"/>
</dbReference>
<evidence type="ECO:0000313" key="8">
    <source>
        <dbReference type="EMBL" id="AYV48585.1"/>
    </source>
</evidence>
<dbReference type="InterPro" id="IPR050330">
    <property type="entry name" value="Bact_OuterMem_StrucFunc"/>
</dbReference>
<dbReference type="InterPro" id="IPR036737">
    <property type="entry name" value="OmpA-like_sf"/>
</dbReference>
<proteinExistence type="predicted"/>